<reference evidence="1" key="1">
    <citation type="submission" date="2022-06" db="EMBL/GenBank/DDBJ databases">
        <title>Complete Genome Sequence of Deoxynivalenol-bioadsorption Ochrobactrum pseudintermedium ASAG-D25.</title>
        <authorList>
            <person name="Wang N."/>
        </authorList>
    </citation>
    <scope>NUCLEOTIDE SEQUENCE</scope>
    <source>
        <strain evidence="1">ASAG-D25</strain>
    </source>
</reference>
<sequence>MTINARGYLDHLKVYLNTACYGKTCLASESRGIGEKQLVLSEKVEGTSRRRKVTLGFDDDAFAIKLDQGNDPLFHFLTNGDGHLWSRRCDFVVFERRGERLHAHCIEFKEASTRIPVDNIFLQLKAAEAWCRSLHKILGAYVDEAKRLNLSCYVFTGCQNPAPDLDDTGKYLRKHPSIRHYLFDEADGMNLKDLENSTVKVIQ</sequence>
<name>A0ABY5UEA6_9HYPH</name>
<dbReference type="EMBL" id="CP099968">
    <property type="protein sequence ID" value="UWL61653.1"/>
    <property type="molecule type" value="Genomic_DNA"/>
</dbReference>
<organism evidence="1 2">
    <name type="scientific">Brucella pseudintermedia</name>
    <dbReference type="NCBI Taxonomy" id="370111"/>
    <lineage>
        <taxon>Bacteria</taxon>
        <taxon>Pseudomonadati</taxon>
        <taxon>Pseudomonadota</taxon>
        <taxon>Alphaproteobacteria</taxon>
        <taxon>Hyphomicrobiales</taxon>
        <taxon>Brucellaceae</taxon>
        <taxon>Brucella/Ochrobactrum group</taxon>
        <taxon>Brucella</taxon>
    </lineage>
</organism>
<accession>A0ABY5UEA6</accession>
<gene>
    <name evidence="1" type="ORF">NIK97_17290</name>
</gene>
<proteinExistence type="predicted"/>
<protein>
    <submittedName>
        <fullName evidence="1">Uncharacterized protein</fullName>
    </submittedName>
</protein>
<evidence type="ECO:0000313" key="1">
    <source>
        <dbReference type="EMBL" id="UWL61653.1"/>
    </source>
</evidence>
<evidence type="ECO:0000313" key="2">
    <source>
        <dbReference type="Proteomes" id="UP001058739"/>
    </source>
</evidence>
<dbReference type="RefSeq" id="WP_259698087.1">
    <property type="nucleotide sequence ID" value="NZ_CP099968.1"/>
</dbReference>
<keyword evidence="2" id="KW-1185">Reference proteome</keyword>
<dbReference type="Proteomes" id="UP001058739">
    <property type="component" value="Chromosome 02"/>
</dbReference>